<dbReference type="EMBL" id="BAABGZ010000064">
    <property type="protein sequence ID" value="GAA4362137.1"/>
    <property type="molecule type" value="Genomic_DNA"/>
</dbReference>
<accession>A0ABP8IL98</accession>
<keyword evidence="2" id="KW-1185">Reference proteome</keyword>
<reference evidence="2" key="1">
    <citation type="journal article" date="2019" name="Int. J. Syst. Evol. Microbiol.">
        <title>The Global Catalogue of Microorganisms (GCM) 10K type strain sequencing project: providing services to taxonomists for standard genome sequencing and annotation.</title>
        <authorList>
            <consortium name="The Broad Institute Genomics Platform"/>
            <consortium name="The Broad Institute Genome Sequencing Center for Infectious Disease"/>
            <person name="Wu L."/>
            <person name="Ma J."/>
        </authorList>
    </citation>
    <scope>NUCLEOTIDE SEQUENCE [LARGE SCALE GENOMIC DNA]</scope>
    <source>
        <strain evidence="2">JCM 17923</strain>
    </source>
</reference>
<dbReference type="RefSeq" id="WP_345236885.1">
    <property type="nucleotide sequence ID" value="NZ_BAABGZ010000064.1"/>
</dbReference>
<evidence type="ECO:0008006" key="3">
    <source>
        <dbReference type="Google" id="ProtNLM"/>
    </source>
</evidence>
<proteinExistence type="predicted"/>
<comment type="caution">
    <text evidence="1">The sequence shown here is derived from an EMBL/GenBank/DDBJ whole genome shotgun (WGS) entry which is preliminary data.</text>
</comment>
<evidence type="ECO:0000313" key="1">
    <source>
        <dbReference type="EMBL" id="GAA4362137.1"/>
    </source>
</evidence>
<organism evidence="1 2">
    <name type="scientific">Hymenobacter saemangeumensis</name>
    <dbReference type="NCBI Taxonomy" id="1084522"/>
    <lineage>
        <taxon>Bacteria</taxon>
        <taxon>Pseudomonadati</taxon>
        <taxon>Bacteroidota</taxon>
        <taxon>Cytophagia</taxon>
        <taxon>Cytophagales</taxon>
        <taxon>Hymenobacteraceae</taxon>
        <taxon>Hymenobacter</taxon>
    </lineage>
</organism>
<dbReference type="Proteomes" id="UP001501153">
    <property type="component" value="Unassembled WGS sequence"/>
</dbReference>
<evidence type="ECO:0000313" key="2">
    <source>
        <dbReference type="Proteomes" id="UP001501153"/>
    </source>
</evidence>
<protein>
    <recommendedName>
        <fullName evidence="3">Toxin-antitoxin system HicB family antitoxin</fullName>
    </recommendedName>
</protein>
<sequence length="62" mass="6603">MAAEENSGKTLVNLRIDKDLAERGKALAKRKGGNLSTLLRGLLIAELEADALREAGKGKVVE</sequence>
<gene>
    <name evidence="1" type="ORF">GCM10023185_29780</name>
</gene>
<name>A0ABP8IL98_9BACT</name>